<evidence type="ECO:0000256" key="3">
    <source>
        <dbReference type="ARBA" id="ARBA00022692"/>
    </source>
</evidence>
<comment type="subcellular location">
    <subcellularLocation>
        <location evidence="1">Membrane</location>
        <topology evidence="1">Multi-pass membrane protein</topology>
    </subcellularLocation>
</comment>
<evidence type="ECO:0000256" key="2">
    <source>
        <dbReference type="ARBA" id="ARBA00009045"/>
    </source>
</evidence>
<keyword evidence="6 7" id="KW-0472">Membrane</keyword>
<name>A0A926NQG5_9BACI</name>
<feature type="transmembrane region" description="Helical" evidence="7">
    <location>
        <begin position="65"/>
        <end position="88"/>
    </location>
</feature>
<keyword evidence="4" id="KW-0378">Hydrolase</keyword>
<dbReference type="Pfam" id="PF01694">
    <property type="entry name" value="Rhomboid"/>
    <property type="match status" value="1"/>
</dbReference>
<accession>A0A926NQG5</accession>
<feature type="transmembrane region" description="Helical" evidence="7">
    <location>
        <begin position="174"/>
        <end position="192"/>
    </location>
</feature>
<dbReference type="RefSeq" id="WP_191160063.1">
    <property type="nucleotide sequence ID" value="NZ_JACXAI010000026.1"/>
</dbReference>
<gene>
    <name evidence="9" type="ORF">IC621_18175</name>
</gene>
<feature type="transmembrane region" description="Helical" evidence="7">
    <location>
        <begin position="12"/>
        <end position="45"/>
    </location>
</feature>
<feature type="transmembrane region" description="Helical" evidence="7">
    <location>
        <begin position="149"/>
        <end position="168"/>
    </location>
</feature>
<evidence type="ECO:0000256" key="6">
    <source>
        <dbReference type="ARBA" id="ARBA00023136"/>
    </source>
</evidence>
<keyword evidence="9" id="KW-0645">Protease</keyword>
<dbReference type="Gene3D" id="1.20.1540.10">
    <property type="entry name" value="Rhomboid-like"/>
    <property type="match status" value="1"/>
</dbReference>
<dbReference type="InterPro" id="IPR022764">
    <property type="entry name" value="Peptidase_S54_rhomboid_dom"/>
</dbReference>
<evidence type="ECO:0000256" key="5">
    <source>
        <dbReference type="ARBA" id="ARBA00022989"/>
    </source>
</evidence>
<comment type="caution">
    <text evidence="9">The sequence shown here is derived from an EMBL/GenBank/DDBJ whole genome shotgun (WGS) entry which is preliminary data.</text>
</comment>
<dbReference type="InterPro" id="IPR035952">
    <property type="entry name" value="Rhomboid-like_sf"/>
</dbReference>
<keyword evidence="3 7" id="KW-0812">Transmembrane</keyword>
<evidence type="ECO:0000313" key="10">
    <source>
        <dbReference type="Proteomes" id="UP000626844"/>
    </source>
</evidence>
<dbReference type="EMBL" id="JACXAI010000026">
    <property type="protein sequence ID" value="MBD1382152.1"/>
    <property type="molecule type" value="Genomic_DNA"/>
</dbReference>
<dbReference type="GO" id="GO:0016020">
    <property type="term" value="C:membrane"/>
    <property type="evidence" value="ECO:0007669"/>
    <property type="project" value="UniProtKB-SubCell"/>
</dbReference>
<reference evidence="9" key="1">
    <citation type="submission" date="2020-09" db="EMBL/GenBank/DDBJ databases">
        <title>A novel bacterium of genus Bacillus, isolated from South China Sea.</title>
        <authorList>
            <person name="Huang H."/>
            <person name="Mo K."/>
            <person name="Hu Y."/>
        </authorList>
    </citation>
    <scope>NUCLEOTIDE SEQUENCE</scope>
    <source>
        <strain evidence="9">IB182487</strain>
    </source>
</reference>
<organism evidence="9 10">
    <name type="scientific">Metabacillus arenae</name>
    <dbReference type="NCBI Taxonomy" id="2771434"/>
    <lineage>
        <taxon>Bacteria</taxon>
        <taxon>Bacillati</taxon>
        <taxon>Bacillota</taxon>
        <taxon>Bacilli</taxon>
        <taxon>Bacillales</taxon>
        <taxon>Bacillaceae</taxon>
        <taxon>Metabacillus</taxon>
    </lineage>
</organism>
<keyword evidence="5 7" id="KW-1133">Transmembrane helix</keyword>
<keyword evidence="10" id="KW-1185">Reference proteome</keyword>
<dbReference type="PANTHER" id="PTHR43731:SF14">
    <property type="entry name" value="PRESENILIN-ASSOCIATED RHOMBOID-LIKE PROTEIN, MITOCHONDRIAL"/>
    <property type="match status" value="1"/>
</dbReference>
<sequence length="202" mass="22844">MFVRTENFRTFIHLYPIVTAIIALQIGLWLIFLIPVPAFSLFFSLFAGFNAGIANGEWWRLITPIFLHTGFYHLFFNTVSLILFAPALERILNRVLFLIIYFGSGIFANLATYWLEPLAFTHVGASGAIFGLFGVYLFMVLFRKDLIDAANSQVVITILVIGVIMTFLNTNINIAAHLFGLIGGFLLGSIFLRSRKTRSPWR</sequence>
<dbReference type="InterPro" id="IPR050925">
    <property type="entry name" value="Rhomboid_protease_S54"/>
</dbReference>
<dbReference type="SUPFAM" id="SSF144091">
    <property type="entry name" value="Rhomboid-like"/>
    <property type="match status" value="1"/>
</dbReference>
<evidence type="ECO:0000259" key="8">
    <source>
        <dbReference type="Pfam" id="PF01694"/>
    </source>
</evidence>
<evidence type="ECO:0000256" key="7">
    <source>
        <dbReference type="SAM" id="Phobius"/>
    </source>
</evidence>
<comment type="similarity">
    <text evidence="2">Belongs to the peptidase S54 family.</text>
</comment>
<protein>
    <submittedName>
        <fullName evidence="9">Rhomboid family intramembrane serine protease</fullName>
    </submittedName>
</protein>
<dbReference type="AlphaFoldDB" id="A0A926NQG5"/>
<evidence type="ECO:0000256" key="4">
    <source>
        <dbReference type="ARBA" id="ARBA00022801"/>
    </source>
</evidence>
<feature type="transmembrane region" description="Helical" evidence="7">
    <location>
        <begin position="95"/>
        <end position="115"/>
    </location>
</feature>
<evidence type="ECO:0000313" key="9">
    <source>
        <dbReference type="EMBL" id="MBD1382152.1"/>
    </source>
</evidence>
<evidence type="ECO:0000256" key="1">
    <source>
        <dbReference type="ARBA" id="ARBA00004141"/>
    </source>
</evidence>
<feature type="domain" description="Peptidase S54 rhomboid" evidence="8">
    <location>
        <begin position="56"/>
        <end position="193"/>
    </location>
</feature>
<proteinExistence type="inferred from homology"/>
<feature type="transmembrane region" description="Helical" evidence="7">
    <location>
        <begin position="121"/>
        <end position="142"/>
    </location>
</feature>
<dbReference type="GO" id="GO:0004252">
    <property type="term" value="F:serine-type endopeptidase activity"/>
    <property type="evidence" value="ECO:0007669"/>
    <property type="project" value="InterPro"/>
</dbReference>
<dbReference type="Proteomes" id="UP000626844">
    <property type="component" value="Unassembled WGS sequence"/>
</dbReference>
<dbReference type="GO" id="GO:0006508">
    <property type="term" value="P:proteolysis"/>
    <property type="evidence" value="ECO:0007669"/>
    <property type="project" value="UniProtKB-KW"/>
</dbReference>
<dbReference type="PANTHER" id="PTHR43731">
    <property type="entry name" value="RHOMBOID PROTEASE"/>
    <property type="match status" value="1"/>
</dbReference>